<dbReference type="InterPro" id="IPR013249">
    <property type="entry name" value="RNA_pol_sigma70_r4_t2"/>
</dbReference>
<dbReference type="Gene3D" id="1.10.1740.10">
    <property type="match status" value="1"/>
</dbReference>
<dbReference type="InterPro" id="IPR014284">
    <property type="entry name" value="RNA_pol_sigma-70_dom"/>
</dbReference>
<evidence type="ECO:0000256" key="3">
    <source>
        <dbReference type="ARBA" id="ARBA00023082"/>
    </source>
</evidence>
<evidence type="ECO:0000313" key="7">
    <source>
        <dbReference type="Proteomes" id="UP000516439"/>
    </source>
</evidence>
<dbReference type="PANTHER" id="PTHR43133:SF46">
    <property type="entry name" value="RNA POLYMERASE SIGMA-70 FACTOR ECF SUBFAMILY"/>
    <property type="match status" value="1"/>
</dbReference>
<evidence type="ECO:0000313" key="6">
    <source>
        <dbReference type="EMBL" id="QNR84760.1"/>
    </source>
</evidence>
<evidence type="ECO:0000259" key="5">
    <source>
        <dbReference type="Pfam" id="PF08281"/>
    </source>
</evidence>
<gene>
    <name evidence="6" type="ORF">H9N25_23210</name>
</gene>
<keyword evidence="7" id="KW-1185">Reference proteome</keyword>
<dbReference type="Pfam" id="PF08281">
    <property type="entry name" value="Sigma70_r4_2"/>
    <property type="match status" value="1"/>
</dbReference>
<dbReference type="PRINTS" id="PR00038">
    <property type="entry name" value="HTHLUXR"/>
</dbReference>
<reference evidence="6 7" key="1">
    <citation type="submission" date="2020-09" db="EMBL/GenBank/DDBJ databases">
        <title>Pedobacter sp. SW-16 isolated from soil near Yeocheon.</title>
        <authorList>
            <person name="Im H.S."/>
            <person name="Joung Y."/>
            <person name="Lee S.-S."/>
        </authorList>
    </citation>
    <scope>NUCLEOTIDE SEQUENCE [LARGE SCALE GENOMIC DNA]</scope>
    <source>
        <strain evidence="6 7">SW-16</strain>
    </source>
</reference>
<name>A0ABX6TIL1_9SPHI</name>
<keyword evidence="4" id="KW-0804">Transcription</keyword>
<dbReference type="InterPro" id="IPR036388">
    <property type="entry name" value="WH-like_DNA-bd_sf"/>
</dbReference>
<dbReference type="Gene3D" id="1.10.10.10">
    <property type="entry name" value="Winged helix-like DNA-binding domain superfamily/Winged helix DNA-binding domain"/>
    <property type="match status" value="1"/>
</dbReference>
<dbReference type="InterPro" id="IPR000792">
    <property type="entry name" value="Tscrpt_reg_LuxR_C"/>
</dbReference>
<dbReference type="RefSeq" id="WP_190327387.1">
    <property type="nucleotide sequence ID" value="NZ_CP061171.1"/>
</dbReference>
<accession>A0ABX6TIL1</accession>
<dbReference type="InterPro" id="IPR013324">
    <property type="entry name" value="RNA_pol_sigma_r3/r4-like"/>
</dbReference>
<dbReference type="EMBL" id="CP061171">
    <property type="protein sequence ID" value="QNR84760.1"/>
    <property type="molecule type" value="Genomic_DNA"/>
</dbReference>
<dbReference type="PANTHER" id="PTHR43133">
    <property type="entry name" value="RNA POLYMERASE ECF-TYPE SIGMA FACTO"/>
    <property type="match status" value="1"/>
</dbReference>
<evidence type="ECO:0000256" key="1">
    <source>
        <dbReference type="ARBA" id="ARBA00010641"/>
    </source>
</evidence>
<proteinExistence type="inferred from homology"/>
<feature type="domain" description="RNA polymerase sigma factor 70 region 4 type 2" evidence="5">
    <location>
        <begin position="111"/>
        <end position="161"/>
    </location>
</feature>
<dbReference type="Proteomes" id="UP000516439">
    <property type="component" value="Chromosome"/>
</dbReference>
<dbReference type="InterPro" id="IPR013325">
    <property type="entry name" value="RNA_pol_sigma_r2"/>
</dbReference>
<keyword evidence="3" id="KW-0731">Sigma factor</keyword>
<dbReference type="SUPFAM" id="SSF88659">
    <property type="entry name" value="Sigma3 and sigma4 domains of RNA polymerase sigma factors"/>
    <property type="match status" value="1"/>
</dbReference>
<dbReference type="InterPro" id="IPR039425">
    <property type="entry name" value="RNA_pol_sigma-70-like"/>
</dbReference>
<evidence type="ECO:0000256" key="2">
    <source>
        <dbReference type="ARBA" id="ARBA00023015"/>
    </source>
</evidence>
<sequence>MEHLSDLKSGNITAFQHLYALYNKKLYFFILKKSGSAYMAEEVVQLTFIRLWNKRKSIPLEVPAYTIISRMAYTILIDQIRKEAVNQKLLNKVEVNDQTDNITEYTNTLAAIEYVLELMAPMRKKVFKLSRFDGFSHKEIAEKLSISPKTVEYHVSKAIKQIKAVLSSFWIALIYILQK</sequence>
<evidence type="ECO:0000256" key="4">
    <source>
        <dbReference type="ARBA" id="ARBA00023163"/>
    </source>
</evidence>
<keyword evidence="2" id="KW-0805">Transcription regulation</keyword>
<dbReference type="SUPFAM" id="SSF88946">
    <property type="entry name" value="Sigma2 domain of RNA polymerase sigma factors"/>
    <property type="match status" value="1"/>
</dbReference>
<dbReference type="NCBIfam" id="TIGR02937">
    <property type="entry name" value="sigma70-ECF"/>
    <property type="match status" value="1"/>
</dbReference>
<organism evidence="6 7">
    <name type="scientific">Pedobacter riviphilus</name>
    <dbReference type="NCBI Taxonomy" id="2766984"/>
    <lineage>
        <taxon>Bacteria</taxon>
        <taxon>Pseudomonadati</taxon>
        <taxon>Bacteroidota</taxon>
        <taxon>Sphingobacteriia</taxon>
        <taxon>Sphingobacteriales</taxon>
        <taxon>Sphingobacteriaceae</taxon>
        <taxon>Pedobacter</taxon>
    </lineage>
</organism>
<protein>
    <submittedName>
        <fullName evidence="6">Sigma-70 family RNA polymerase sigma factor</fullName>
    </submittedName>
</protein>
<comment type="similarity">
    <text evidence="1">Belongs to the sigma-70 factor family. ECF subfamily.</text>
</comment>